<dbReference type="Pfam" id="PF02146">
    <property type="entry name" value="SIR2"/>
    <property type="match status" value="1"/>
</dbReference>
<feature type="binding site" evidence="10">
    <location>
        <position position="179"/>
    </location>
    <ligand>
        <name>Zn(2+)</name>
        <dbReference type="ChEBI" id="CHEBI:29105"/>
    </ligand>
</feature>
<keyword evidence="3" id="KW-0808">Transferase</keyword>
<dbReference type="OMA" id="EICKECE"/>
<dbReference type="InterPro" id="IPR050134">
    <property type="entry name" value="NAD-dep_sirtuin_deacylases"/>
</dbReference>
<dbReference type="GeneID" id="14919294"/>
<dbReference type="InterPro" id="IPR026590">
    <property type="entry name" value="Ssirtuin_cat_dom"/>
</dbReference>
<protein>
    <recommendedName>
        <fullName evidence="9">Regulatory protein SIR2 homolog 7</fullName>
    </recommendedName>
    <alternativeName>
        <fullName evidence="8">SIR2-like protein 7</fullName>
    </alternativeName>
</protein>
<evidence type="ECO:0000259" key="12">
    <source>
        <dbReference type="PROSITE" id="PS50305"/>
    </source>
</evidence>
<dbReference type="Gene3D" id="3.30.1600.10">
    <property type="entry name" value="SIR2/SIRT2 'Small Domain"/>
    <property type="match status" value="1"/>
</dbReference>
<dbReference type="SUPFAM" id="SSF52467">
    <property type="entry name" value="DHS-like NAD/FAD-binding domain"/>
    <property type="match status" value="1"/>
</dbReference>
<keyword evidence="2" id="KW-0597">Phosphoprotein</keyword>
<feature type="domain" description="Deacetylase sirtuin-type" evidence="12">
    <location>
        <begin position="1"/>
        <end position="281"/>
    </location>
</feature>
<dbReference type="EMBL" id="KB007952">
    <property type="protein sequence ID" value="ELR18520.1"/>
    <property type="molecule type" value="Genomic_DNA"/>
</dbReference>
<proteinExistence type="inferred from homology"/>
<keyword evidence="4 10" id="KW-0479">Metal-binding</keyword>
<evidence type="ECO:0000256" key="3">
    <source>
        <dbReference type="ARBA" id="ARBA00022679"/>
    </source>
</evidence>
<evidence type="ECO:0000256" key="8">
    <source>
        <dbReference type="ARBA" id="ARBA00041832"/>
    </source>
</evidence>
<feature type="region of interest" description="Disordered" evidence="11">
    <location>
        <begin position="1"/>
        <end position="25"/>
    </location>
</feature>
<sequence length="281" mass="30874">MQQEEEQGVAATAVASQVPAEDEEEDLLDVKAEEFREFAKYVEDNLRTQVDRECTQSGQEAVDFLAELADAPDLVADKTDEDARGLGQLLAESSLHPTAAHHACKALFDAGYLRFLMTTNVDGLHRRSGFVRSENLAELHGNSFVEECGECGAVFDRDYVVRTAKRIYDHHTGRTCEKCGKQALRDIIVNFGNTVEHVPSMESQYDLAWVNSIKADLFLVLGSSLSVPTACDLPDYCVEKGGKVVIVNKQRTPKDGSAALLIHAPCDTVMSLLLGELNLRA</sequence>
<feature type="active site" description="Proton acceptor" evidence="10">
    <location>
        <position position="140"/>
    </location>
</feature>
<evidence type="ECO:0000256" key="2">
    <source>
        <dbReference type="ARBA" id="ARBA00022553"/>
    </source>
</evidence>
<feature type="binding site" evidence="10">
    <location>
        <position position="151"/>
    </location>
    <ligand>
        <name>Zn(2+)</name>
        <dbReference type="ChEBI" id="CHEBI:29105"/>
    </ligand>
</feature>
<evidence type="ECO:0000256" key="10">
    <source>
        <dbReference type="PROSITE-ProRule" id="PRU00236"/>
    </source>
</evidence>
<dbReference type="PANTHER" id="PTHR11085:SF1">
    <property type="entry name" value="NAD-DEPENDENT PROTEIN DEACETYLASE SIRTUIN-7"/>
    <property type="match status" value="1"/>
</dbReference>
<dbReference type="GO" id="GO:0070403">
    <property type="term" value="F:NAD+ binding"/>
    <property type="evidence" value="ECO:0007669"/>
    <property type="project" value="InterPro"/>
</dbReference>
<dbReference type="PANTHER" id="PTHR11085">
    <property type="entry name" value="NAD-DEPENDENT PROTEIN DEACYLASE SIRTUIN-5, MITOCHONDRIAL-RELATED"/>
    <property type="match status" value="1"/>
</dbReference>
<evidence type="ECO:0000256" key="1">
    <source>
        <dbReference type="ARBA" id="ARBA00001947"/>
    </source>
</evidence>
<dbReference type="GO" id="GO:0017136">
    <property type="term" value="F:histone deacetylase activity, NAD-dependent"/>
    <property type="evidence" value="ECO:0007669"/>
    <property type="project" value="TreeGrafter"/>
</dbReference>
<dbReference type="Proteomes" id="UP000011083">
    <property type="component" value="Unassembled WGS sequence"/>
</dbReference>
<dbReference type="PROSITE" id="PS50305">
    <property type="entry name" value="SIRTUIN"/>
    <property type="match status" value="1"/>
</dbReference>
<evidence type="ECO:0000256" key="11">
    <source>
        <dbReference type="SAM" id="MobiDB-lite"/>
    </source>
</evidence>
<dbReference type="RefSeq" id="XP_004340559.1">
    <property type="nucleotide sequence ID" value="XM_004340511.1"/>
</dbReference>
<dbReference type="VEuPathDB" id="AmoebaDB:ACA1_045630"/>
<dbReference type="InterPro" id="IPR026591">
    <property type="entry name" value="Sirtuin_cat_small_dom_sf"/>
</dbReference>
<dbReference type="InterPro" id="IPR029035">
    <property type="entry name" value="DHS-like_NAD/FAD-binding_dom"/>
</dbReference>
<reference evidence="13 14" key="1">
    <citation type="journal article" date="2013" name="Genome Biol.">
        <title>Genome of Acanthamoeba castellanii highlights extensive lateral gene transfer and early evolution of tyrosine kinase signaling.</title>
        <authorList>
            <person name="Clarke M."/>
            <person name="Lohan A.J."/>
            <person name="Liu B."/>
            <person name="Lagkouvardos I."/>
            <person name="Roy S."/>
            <person name="Zafar N."/>
            <person name="Bertelli C."/>
            <person name="Schilde C."/>
            <person name="Kianianmomeni A."/>
            <person name="Burglin T.R."/>
            <person name="Frech C."/>
            <person name="Turcotte B."/>
            <person name="Kopec K.O."/>
            <person name="Synnott J.M."/>
            <person name="Choo C."/>
            <person name="Paponov I."/>
            <person name="Finkler A."/>
            <person name="Soon Heng Tan C."/>
            <person name="Hutchins A.P."/>
            <person name="Weinmeier T."/>
            <person name="Rattei T."/>
            <person name="Chu J.S."/>
            <person name="Gimenez G."/>
            <person name="Irimia M."/>
            <person name="Rigden D.J."/>
            <person name="Fitzpatrick D.A."/>
            <person name="Lorenzo-Morales J."/>
            <person name="Bateman A."/>
            <person name="Chiu C.H."/>
            <person name="Tang P."/>
            <person name="Hegemann P."/>
            <person name="Fromm H."/>
            <person name="Raoult D."/>
            <person name="Greub G."/>
            <person name="Miranda-Saavedra D."/>
            <person name="Chen N."/>
            <person name="Nash P."/>
            <person name="Ginger M.L."/>
            <person name="Horn M."/>
            <person name="Schaap P."/>
            <person name="Caler L."/>
            <person name="Loftus B."/>
        </authorList>
    </citation>
    <scope>NUCLEOTIDE SEQUENCE [LARGE SCALE GENOMIC DNA]</scope>
    <source>
        <strain evidence="13 14">Neff</strain>
    </source>
</reference>
<keyword evidence="5 10" id="KW-0862">Zinc</keyword>
<evidence type="ECO:0000256" key="5">
    <source>
        <dbReference type="ARBA" id="ARBA00022833"/>
    </source>
</evidence>
<gene>
    <name evidence="13" type="ORF">ACA1_045630</name>
</gene>
<comment type="similarity">
    <text evidence="7">Belongs to the sirtuin family. Class IV subfamily.</text>
</comment>
<keyword evidence="6" id="KW-0520">NAD</keyword>
<organism evidence="13 14">
    <name type="scientific">Acanthamoeba castellanii (strain ATCC 30010 / Neff)</name>
    <dbReference type="NCBI Taxonomy" id="1257118"/>
    <lineage>
        <taxon>Eukaryota</taxon>
        <taxon>Amoebozoa</taxon>
        <taxon>Discosea</taxon>
        <taxon>Longamoebia</taxon>
        <taxon>Centramoebida</taxon>
        <taxon>Acanthamoebidae</taxon>
        <taxon>Acanthamoeba</taxon>
    </lineage>
</organism>
<dbReference type="InterPro" id="IPR003000">
    <property type="entry name" value="Sirtuin"/>
</dbReference>
<evidence type="ECO:0000256" key="4">
    <source>
        <dbReference type="ARBA" id="ARBA00022723"/>
    </source>
</evidence>
<dbReference type="OrthoDB" id="30712at2759"/>
<feature type="binding site" evidence="10">
    <location>
        <position position="148"/>
    </location>
    <ligand>
        <name>Zn(2+)</name>
        <dbReference type="ChEBI" id="CHEBI:29105"/>
    </ligand>
</feature>
<feature type="binding site" evidence="10">
    <location>
        <position position="176"/>
    </location>
    <ligand>
        <name>Zn(2+)</name>
        <dbReference type="ChEBI" id="CHEBI:29105"/>
    </ligand>
</feature>
<accession>L8GZU7</accession>
<evidence type="ECO:0000256" key="9">
    <source>
        <dbReference type="ARBA" id="ARBA00043038"/>
    </source>
</evidence>
<evidence type="ECO:0000313" key="13">
    <source>
        <dbReference type="EMBL" id="ELR18520.1"/>
    </source>
</evidence>
<evidence type="ECO:0000313" key="14">
    <source>
        <dbReference type="Proteomes" id="UP000011083"/>
    </source>
</evidence>
<dbReference type="AlphaFoldDB" id="L8GZU7"/>
<evidence type="ECO:0000256" key="6">
    <source>
        <dbReference type="ARBA" id="ARBA00023027"/>
    </source>
</evidence>
<keyword evidence="14" id="KW-1185">Reference proteome</keyword>
<dbReference type="GO" id="GO:0005634">
    <property type="term" value="C:nucleus"/>
    <property type="evidence" value="ECO:0007669"/>
    <property type="project" value="TreeGrafter"/>
</dbReference>
<evidence type="ECO:0000256" key="7">
    <source>
        <dbReference type="ARBA" id="ARBA00038170"/>
    </source>
</evidence>
<dbReference type="KEGG" id="acan:ACA1_045630"/>
<name>L8GZU7_ACACF</name>
<comment type="cofactor">
    <cofactor evidence="1">
        <name>Zn(2+)</name>
        <dbReference type="ChEBI" id="CHEBI:29105"/>
    </cofactor>
</comment>
<dbReference type="Gene3D" id="3.40.50.1220">
    <property type="entry name" value="TPP-binding domain"/>
    <property type="match status" value="1"/>
</dbReference>
<dbReference type="STRING" id="1257118.L8GZU7"/>
<dbReference type="GO" id="GO:0046872">
    <property type="term" value="F:metal ion binding"/>
    <property type="evidence" value="ECO:0007669"/>
    <property type="project" value="UniProtKB-KW"/>
</dbReference>